<dbReference type="GO" id="GO:0006426">
    <property type="term" value="P:glycyl-tRNA aminoacylation"/>
    <property type="evidence" value="ECO:0007669"/>
    <property type="project" value="UniProtKB-UniRule"/>
</dbReference>
<comment type="catalytic activity">
    <reaction evidence="8">
        <text>tRNA(Gly) + glycine + ATP = glycyl-tRNA(Gly) + AMP + diphosphate</text>
        <dbReference type="Rhea" id="RHEA:16013"/>
        <dbReference type="Rhea" id="RHEA-COMP:9664"/>
        <dbReference type="Rhea" id="RHEA-COMP:9683"/>
        <dbReference type="ChEBI" id="CHEBI:30616"/>
        <dbReference type="ChEBI" id="CHEBI:33019"/>
        <dbReference type="ChEBI" id="CHEBI:57305"/>
        <dbReference type="ChEBI" id="CHEBI:78442"/>
        <dbReference type="ChEBI" id="CHEBI:78522"/>
        <dbReference type="ChEBI" id="CHEBI:456215"/>
        <dbReference type="EC" id="6.1.1.14"/>
    </reaction>
</comment>
<sequence length="465" mass="53484">MSQEKEITKMEKLISLGKRRGFIFQSSEIYGGFGSCYDYGPLGVALANNIKKAWWQAMVQARDDIVGLDSAIIMHPKVWEASGHVESFSDPLVDCKQCKKRFRADHLLEVASMKPDLDARKEAPKSTKDIICPECGGALTEPRNFNLLMKTYIGAVEDEGSLAYLRGETCQGIYVNFKNILDSARQKLPFGIAQVGKAFRNEITPGNYIFRTREFEQMEMQFFVNPKEVDKWYDYWREKRMNWYKDLGMKDEFVRWRQHTKEELAHYAKEAWDIQFDAPFGGWQELAGVHNRGDWDLSRHRKYSGVDLSYTDPVTNEKYIPYIVETSDGVGRAMLAFLLNGYEEVETRSGDEESKHGKEVVLHLHKSLAPIKVAVLPLSKKPELQKTAHEIKDSLAENWMTQYDETGSIGKRYRRQDEIGTPYCVTVDFETANDKKVTVRDIETMGQERVAIGDLKEYVEEKLGK</sequence>
<dbReference type="HAMAP" id="MF_00253_B">
    <property type="entry name" value="Gly_tRNA_synth_B"/>
    <property type="match status" value="1"/>
</dbReference>
<dbReference type="Pfam" id="PF00587">
    <property type="entry name" value="tRNA-synt_2b"/>
    <property type="match status" value="1"/>
</dbReference>
<dbReference type="SUPFAM" id="SSF55681">
    <property type="entry name" value="Class II aaRS and biotin synthetases"/>
    <property type="match status" value="1"/>
</dbReference>
<dbReference type="FunFam" id="3.40.50.800:FF:000002">
    <property type="entry name" value="Glycine--tRNA ligase"/>
    <property type="match status" value="1"/>
</dbReference>
<dbReference type="GO" id="GO:1990742">
    <property type="term" value="C:microvesicle"/>
    <property type="evidence" value="ECO:0007669"/>
    <property type="project" value="UniProtKB-ARBA"/>
</dbReference>
<dbReference type="CDD" id="cd00858">
    <property type="entry name" value="GlyRS_anticodon"/>
    <property type="match status" value="1"/>
</dbReference>
<evidence type="ECO:0000256" key="5">
    <source>
        <dbReference type="ARBA" id="ARBA00022840"/>
    </source>
</evidence>
<comment type="subunit">
    <text evidence="8">Homodimer.</text>
</comment>
<gene>
    <name evidence="8" type="primary">glyQS</name>
    <name evidence="10" type="ORF">A3H03_02530</name>
</gene>
<evidence type="ECO:0000313" key="10">
    <source>
        <dbReference type="EMBL" id="OGG91472.1"/>
    </source>
</evidence>
<comment type="caution">
    <text evidence="10">The sequence shown here is derived from an EMBL/GenBank/DDBJ whole genome shotgun (WGS) entry which is preliminary data.</text>
</comment>
<evidence type="ECO:0000313" key="11">
    <source>
        <dbReference type="Proteomes" id="UP000177320"/>
    </source>
</evidence>
<evidence type="ECO:0000256" key="4">
    <source>
        <dbReference type="ARBA" id="ARBA00022741"/>
    </source>
</evidence>
<dbReference type="InterPro" id="IPR022961">
    <property type="entry name" value="Gly_tRNA_ligase_bac"/>
</dbReference>
<keyword evidence="7 8" id="KW-0030">Aminoacyl-tRNA synthetase</keyword>
<dbReference type="SUPFAM" id="SSF52954">
    <property type="entry name" value="Class II aaRS ABD-related"/>
    <property type="match status" value="1"/>
</dbReference>
<keyword evidence="6 8" id="KW-0648">Protein biosynthesis</keyword>
<dbReference type="Pfam" id="PF03129">
    <property type="entry name" value="HGTP_anticodon"/>
    <property type="match status" value="1"/>
</dbReference>
<comment type="subcellular location">
    <subcellularLocation>
        <location evidence="8">Cytoplasm</location>
    </subcellularLocation>
</comment>
<dbReference type="InterPro" id="IPR036621">
    <property type="entry name" value="Anticodon-bd_dom_sf"/>
</dbReference>
<feature type="binding site" evidence="8">
    <location>
        <position position="103"/>
    </location>
    <ligand>
        <name>substrate</name>
    </ligand>
</feature>
<name>A0A1F6G038_9BACT</name>
<dbReference type="InterPro" id="IPR045864">
    <property type="entry name" value="aa-tRNA-synth_II/BPL/LPL"/>
</dbReference>
<dbReference type="PANTHER" id="PTHR10745">
    <property type="entry name" value="GLYCYL-TRNA SYNTHETASE/DNA POLYMERASE SUBUNIT GAMMA-2"/>
    <property type="match status" value="1"/>
</dbReference>
<keyword evidence="3 8" id="KW-0436">Ligase</keyword>
<feature type="binding site" evidence="8">
    <location>
        <begin position="285"/>
        <end position="286"/>
    </location>
    <ligand>
        <name>ATP</name>
        <dbReference type="ChEBI" id="CHEBI:30616"/>
    </ligand>
</feature>
<dbReference type="InterPro" id="IPR002315">
    <property type="entry name" value="tRNA-synt_gly"/>
</dbReference>
<proteinExistence type="inferred from homology"/>
<comment type="function">
    <text evidence="8">Catalyzes the attachment of glycine to tRNA(Gly).</text>
</comment>
<feature type="domain" description="Aminoacyl-transfer RNA synthetases class-II family profile" evidence="9">
    <location>
        <begin position="11"/>
        <end position="370"/>
    </location>
</feature>
<comment type="similarity">
    <text evidence="1 8">Belongs to the class-II aminoacyl-tRNA synthetase family.</text>
</comment>
<protein>
    <recommendedName>
        <fullName evidence="8">Glycine--tRNA ligase</fullName>
        <ecNumber evidence="8">6.1.1.14</ecNumber>
    </recommendedName>
    <alternativeName>
        <fullName evidence="8">Glycyl-tRNA synthetase</fullName>
        <shortName evidence="8">GlyRS</shortName>
    </alternativeName>
</protein>
<dbReference type="InterPro" id="IPR004154">
    <property type="entry name" value="Anticodon-bd"/>
</dbReference>
<dbReference type="GO" id="GO:0070062">
    <property type="term" value="C:extracellular exosome"/>
    <property type="evidence" value="ECO:0007669"/>
    <property type="project" value="UniProtKB-ARBA"/>
</dbReference>
<feature type="binding site" evidence="8">
    <location>
        <position position="168"/>
    </location>
    <ligand>
        <name>substrate</name>
    </ligand>
</feature>
<dbReference type="GO" id="GO:0015966">
    <property type="term" value="P:diadenosine tetraphosphate biosynthetic process"/>
    <property type="evidence" value="ECO:0007669"/>
    <property type="project" value="UniProtKB-ARBA"/>
</dbReference>
<dbReference type="PANTHER" id="PTHR10745:SF8">
    <property type="entry name" value="DNA POLYMERASE SUBUNIT GAMMA-2, MITOCHONDRIAL"/>
    <property type="match status" value="1"/>
</dbReference>
<dbReference type="InterPro" id="IPR006195">
    <property type="entry name" value="aa-tRNA-synth_II"/>
</dbReference>
<dbReference type="NCBIfam" id="TIGR00389">
    <property type="entry name" value="glyS_dimeric"/>
    <property type="match status" value="1"/>
</dbReference>
<dbReference type="InterPro" id="IPR027031">
    <property type="entry name" value="Gly-tRNA_synthase/POLG2"/>
</dbReference>
<dbReference type="GO" id="GO:0005524">
    <property type="term" value="F:ATP binding"/>
    <property type="evidence" value="ECO:0007669"/>
    <property type="project" value="UniProtKB-UniRule"/>
</dbReference>
<dbReference type="EMBL" id="MFNA01000044">
    <property type="protein sequence ID" value="OGG91472.1"/>
    <property type="molecule type" value="Genomic_DNA"/>
</dbReference>
<dbReference type="NCBIfam" id="NF003211">
    <property type="entry name" value="PRK04173.1"/>
    <property type="match status" value="1"/>
</dbReference>
<feature type="binding site" evidence="8">
    <location>
        <begin position="329"/>
        <end position="332"/>
    </location>
    <ligand>
        <name>ATP</name>
        <dbReference type="ChEBI" id="CHEBI:30616"/>
    </ligand>
</feature>
<dbReference type="AlphaFoldDB" id="A0A1F6G038"/>
<organism evidence="10 11">
    <name type="scientific">Candidatus Kuenenbacteria bacterium RIFCSPLOWO2_12_FULL_42_13</name>
    <dbReference type="NCBI Taxonomy" id="1798565"/>
    <lineage>
        <taxon>Bacteria</taxon>
        <taxon>Candidatus Kueneniibacteriota</taxon>
    </lineage>
</organism>
<accession>A0A1F6G038</accession>
<evidence type="ECO:0000256" key="7">
    <source>
        <dbReference type="ARBA" id="ARBA00023146"/>
    </source>
</evidence>
<evidence type="ECO:0000256" key="8">
    <source>
        <dbReference type="HAMAP-Rule" id="MF_00253"/>
    </source>
</evidence>
<dbReference type="InterPro" id="IPR002314">
    <property type="entry name" value="aa-tRNA-synt_IIb"/>
</dbReference>
<evidence type="ECO:0000256" key="3">
    <source>
        <dbReference type="ARBA" id="ARBA00022598"/>
    </source>
</evidence>
<dbReference type="EC" id="6.1.1.14" evidence="8"/>
<dbReference type="GO" id="GO:0004081">
    <property type="term" value="F:bis(5'-nucleosyl)-tetraphosphatase (asymmetrical) activity"/>
    <property type="evidence" value="ECO:0007669"/>
    <property type="project" value="UniProtKB-ARBA"/>
</dbReference>
<dbReference type="InterPro" id="IPR033731">
    <property type="entry name" value="GlyRS-like_core"/>
</dbReference>
<dbReference type="PROSITE" id="PS50862">
    <property type="entry name" value="AA_TRNA_LIGASE_II"/>
    <property type="match status" value="1"/>
</dbReference>
<keyword evidence="4 8" id="KW-0547">Nucleotide-binding</keyword>
<dbReference type="Gene3D" id="3.40.50.800">
    <property type="entry name" value="Anticodon-binding domain"/>
    <property type="match status" value="1"/>
</dbReference>
<dbReference type="Proteomes" id="UP000177320">
    <property type="component" value="Unassembled WGS sequence"/>
</dbReference>
<reference evidence="10 11" key="1">
    <citation type="journal article" date="2016" name="Nat. Commun.">
        <title>Thousands of microbial genomes shed light on interconnected biogeochemical processes in an aquifer system.</title>
        <authorList>
            <person name="Anantharaman K."/>
            <person name="Brown C.T."/>
            <person name="Hug L.A."/>
            <person name="Sharon I."/>
            <person name="Castelle C.J."/>
            <person name="Probst A.J."/>
            <person name="Thomas B.C."/>
            <person name="Singh A."/>
            <person name="Wilkins M.J."/>
            <person name="Karaoz U."/>
            <person name="Brodie E.L."/>
            <person name="Williams K.H."/>
            <person name="Hubbard S.S."/>
            <person name="Banfield J.F."/>
        </authorList>
    </citation>
    <scope>NUCLEOTIDE SEQUENCE [LARGE SCALE GENOMIC DNA]</scope>
</reference>
<keyword evidence="5 8" id="KW-0067">ATP-binding</keyword>
<feature type="binding site" evidence="8">
    <location>
        <begin position="325"/>
        <end position="329"/>
    </location>
    <ligand>
        <name>substrate</name>
    </ligand>
</feature>
<dbReference type="PRINTS" id="PR01043">
    <property type="entry name" value="TRNASYNTHGLY"/>
</dbReference>
<evidence type="ECO:0000259" key="9">
    <source>
        <dbReference type="PROSITE" id="PS50862"/>
    </source>
</evidence>
<evidence type="ECO:0000256" key="6">
    <source>
        <dbReference type="ARBA" id="ARBA00022917"/>
    </source>
</evidence>
<dbReference type="GO" id="GO:0004820">
    <property type="term" value="F:glycine-tRNA ligase activity"/>
    <property type="evidence" value="ECO:0007669"/>
    <property type="project" value="UniProtKB-UniRule"/>
</dbReference>
<evidence type="ECO:0000256" key="1">
    <source>
        <dbReference type="ARBA" id="ARBA00008226"/>
    </source>
</evidence>
<dbReference type="CDD" id="cd00774">
    <property type="entry name" value="GlyRS-like_core"/>
    <property type="match status" value="1"/>
</dbReference>
<feature type="binding site" evidence="8">
    <location>
        <begin position="210"/>
        <end position="215"/>
    </location>
    <ligand>
        <name>ATP</name>
        <dbReference type="ChEBI" id="CHEBI:30616"/>
    </ligand>
</feature>
<evidence type="ECO:0000256" key="2">
    <source>
        <dbReference type="ARBA" id="ARBA00022490"/>
    </source>
</evidence>
<dbReference type="GO" id="GO:0005737">
    <property type="term" value="C:cytoplasm"/>
    <property type="evidence" value="ECO:0007669"/>
    <property type="project" value="UniProtKB-SubCell"/>
</dbReference>
<feature type="binding site" evidence="8">
    <location>
        <begin position="200"/>
        <end position="202"/>
    </location>
    <ligand>
        <name>ATP</name>
        <dbReference type="ChEBI" id="CHEBI:30616"/>
    </ligand>
</feature>
<keyword evidence="2 8" id="KW-0963">Cytoplasm</keyword>
<feature type="binding site" evidence="8">
    <location>
        <begin position="215"/>
        <end position="219"/>
    </location>
    <ligand>
        <name>substrate</name>
    </ligand>
</feature>
<dbReference type="Gene3D" id="3.30.930.10">
    <property type="entry name" value="Bira Bifunctional Protein, Domain 2"/>
    <property type="match status" value="1"/>
</dbReference>